<evidence type="ECO:0000313" key="1">
    <source>
        <dbReference type="EMBL" id="KAI4807995.1"/>
    </source>
</evidence>
<organism evidence="1 2">
    <name type="scientific">Chaenocephalus aceratus</name>
    <name type="common">Blackfin icefish</name>
    <name type="synonym">Chaenichthys aceratus</name>
    <dbReference type="NCBI Taxonomy" id="36190"/>
    <lineage>
        <taxon>Eukaryota</taxon>
        <taxon>Metazoa</taxon>
        <taxon>Chordata</taxon>
        <taxon>Craniata</taxon>
        <taxon>Vertebrata</taxon>
        <taxon>Euteleostomi</taxon>
        <taxon>Actinopterygii</taxon>
        <taxon>Neopterygii</taxon>
        <taxon>Teleostei</taxon>
        <taxon>Neoteleostei</taxon>
        <taxon>Acanthomorphata</taxon>
        <taxon>Eupercaria</taxon>
        <taxon>Perciformes</taxon>
        <taxon>Notothenioidei</taxon>
        <taxon>Channichthyidae</taxon>
        <taxon>Chaenocephalus</taxon>
    </lineage>
</organism>
<name>A0ACB9W5E5_CHAAC</name>
<evidence type="ECO:0000313" key="2">
    <source>
        <dbReference type="Proteomes" id="UP001057452"/>
    </source>
</evidence>
<sequence>MAFALPVWLAVQKELLEQIHVDPTCFDQFDDGALFLVFSPHQTMYRVHHRRCAHPLKENRPEERRTVRGRDGHGGSELLRAWSCLPRPPAEGWTEPGGLPRDPQHSLRGLGRDVRCVHLLPTVPQCQT</sequence>
<reference evidence="1" key="1">
    <citation type="submission" date="2022-05" db="EMBL/GenBank/DDBJ databases">
        <title>Chromosome-level genome of Chaenocephalus aceratus.</title>
        <authorList>
            <person name="Park H."/>
        </authorList>
    </citation>
    <scope>NUCLEOTIDE SEQUENCE</scope>
    <source>
        <strain evidence="1">KU_202001</strain>
    </source>
</reference>
<gene>
    <name evidence="1" type="ORF">KUCAC02_027759</name>
</gene>
<proteinExistence type="predicted"/>
<keyword evidence="2" id="KW-1185">Reference proteome</keyword>
<dbReference type="EMBL" id="CM043803">
    <property type="protein sequence ID" value="KAI4807995.1"/>
    <property type="molecule type" value="Genomic_DNA"/>
</dbReference>
<comment type="caution">
    <text evidence="1">The sequence shown here is derived from an EMBL/GenBank/DDBJ whole genome shotgun (WGS) entry which is preliminary data.</text>
</comment>
<protein>
    <submittedName>
        <fullName evidence="1">Uncharacterized protein</fullName>
    </submittedName>
</protein>
<accession>A0ACB9W5E5</accession>
<dbReference type="Proteomes" id="UP001057452">
    <property type="component" value="Chromosome 19"/>
</dbReference>